<name>A0A8B7XP99_ACAPL</name>
<keyword evidence="1" id="KW-1185">Reference proteome</keyword>
<dbReference type="RefSeq" id="XP_022082643.1">
    <property type="nucleotide sequence ID" value="XM_022226951.1"/>
</dbReference>
<dbReference type="KEGG" id="aplc:110974960"/>
<dbReference type="Proteomes" id="UP000694845">
    <property type="component" value="Unplaced"/>
</dbReference>
<evidence type="ECO:0000313" key="2">
    <source>
        <dbReference type="RefSeq" id="XP_022082643.1"/>
    </source>
</evidence>
<sequence>MATSSVLRTTDDFDPQKVGDWCDRNSVHDLSNEVRKGDLLEFDCKKPFGWAVCTSRSEDNVQVVFYSSFEKLSDGTLVTVLDTRRVRINNAIVHLQSLSDYNGLENNRLQVISHFLGNRSLNDFIFNRINNCERWADTSVVEVLVVLARVLLSSLELILDFARSHLPHQQTDVGNIGEKTTWYSKDQIDDLMSAVCFGDRLQYDRKGPYRHWGVCIGRLGGELLTLHFSPRGTGLKFATKKVSSSASYAKDSPQFRVDAAGRPIRTVG</sequence>
<protein>
    <submittedName>
        <fullName evidence="2">Uncharacterized protein LOC110974960</fullName>
    </submittedName>
</protein>
<proteinExistence type="predicted"/>
<dbReference type="GeneID" id="110974960"/>
<reference evidence="2" key="1">
    <citation type="submission" date="2025-08" db="UniProtKB">
        <authorList>
            <consortium name="RefSeq"/>
        </authorList>
    </citation>
    <scope>IDENTIFICATION</scope>
</reference>
<accession>A0A8B7XP99</accession>
<dbReference type="OMA" id="NCERWAD"/>
<organism evidence="1 2">
    <name type="scientific">Acanthaster planci</name>
    <name type="common">Crown-of-thorns starfish</name>
    <dbReference type="NCBI Taxonomy" id="133434"/>
    <lineage>
        <taxon>Eukaryota</taxon>
        <taxon>Metazoa</taxon>
        <taxon>Echinodermata</taxon>
        <taxon>Eleutherozoa</taxon>
        <taxon>Asterozoa</taxon>
        <taxon>Asteroidea</taxon>
        <taxon>Valvatacea</taxon>
        <taxon>Valvatida</taxon>
        <taxon>Acanthasteridae</taxon>
        <taxon>Acanthaster</taxon>
    </lineage>
</organism>
<evidence type="ECO:0000313" key="1">
    <source>
        <dbReference type="Proteomes" id="UP000694845"/>
    </source>
</evidence>
<dbReference type="AlphaFoldDB" id="A0A8B7XP99"/>
<gene>
    <name evidence="2" type="primary">LOC110974960</name>
</gene>